<evidence type="ECO:0000256" key="1">
    <source>
        <dbReference type="ARBA" id="ARBA00000086"/>
    </source>
</evidence>
<keyword evidence="16" id="KW-1185">Reference proteome</keyword>
<dbReference type="RefSeq" id="WP_015539221.1">
    <property type="nucleotide sequence ID" value="NZ_CABMMS010000001.1"/>
</dbReference>
<dbReference type="GO" id="GO:0006307">
    <property type="term" value="P:DNA alkylation repair"/>
    <property type="evidence" value="ECO:0007669"/>
    <property type="project" value="TreeGrafter"/>
</dbReference>
<dbReference type="InterPro" id="IPR035451">
    <property type="entry name" value="Ada-like_dom_sf"/>
</dbReference>
<evidence type="ECO:0000259" key="14">
    <source>
        <dbReference type="PROSITE" id="PS01124"/>
    </source>
</evidence>
<gene>
    <name evidence="15" type="ORF">C1877_00395</name>
</gene>
<dbReference type="EMBL" id="PPTS01000001">
    <property type="protein sequence ID" value="RDB66946.1"/>
    <property type="molecule type" value="Genomic_DNA"/>
</dbReference>
<dbReference type="Pfam" id="PF12833">
    <property type="entry name" value="HTH_18"/>
    <property type="match status" value="1"/>
</dbReference>
<keyword evidence="4" id="KW-0489">Methyltransferase</keyword>
<dbReference type="Gene3D" id="1.10.10.60">
    <property type="entry name" value="Homeodomain-like"/>
    <property type="match status" value="2"/>
</dbReference>
<dbReference type="PROSITE" id="PS00041">
    <property type="entry name" value="HTH_ARAC_FAMILY_1"/>
    <property type="match status" value="1"/>
</dbReference>
<dbReference type="GO" id="GO:0006285">
    <property type="term" value="P:base-excision repair, AP site formation"/>
    <property type="evidence" value="ECO:0007669"/>
    <property type="project" value="TreeGrafter"/>
</dbReference>
<dbReference type="GO" id="GO:0032259">
    <property type="term" value="P:methylation"/>
    <property type="evidence" value="ECO:0007669"/>
    <property type="project" value="UniProtKB-KW"/>
</dbReference>
<keyword evidence="10" id="KW-0238">DNA-binding</keyword>
<dbReference type="GO" id="GO:0032993">
    <property type="term" value="C:protein-DNA complex"/>
    <property type="evidence" value="ECO:0007669"/>
    <property type="project" value="TreeGrafter"/>
</dbReference>
<dbReference type="PANTHER" id="PTHR43003">
    <property type="entry name" value="DNA-3-METHYLADENINE GLYCOSYLASE"/>
    <property type="match status" value="1"/>
</dbReference>
<dbReference type="OrthoDB" id="9811249at2"/>
<dbReference type="InterPro" id="IPR009057">
    <property type="entry name" value="Homeodomain-like_sf"/>
</dbReference>
<dbReference type="SUPFAM" id="SSF46689">
    <property type="entry name" value="Homeodomain-like"/>
    <property type="match status" value="2"/>
</dbReference>
<organism evidence="15 16">
    <name type="scientific">Gordonibacter pamelaeae</name>
    <dbReference type="NCBI Taxonomy" id="471189"/>
    <lineage>
        <taxon>Bacteria</taxon>
        <taxon>Bacillati</taxon>
        <taxon>Actinomycetota</taxon>
        <taxon>Coriobacteriia</taxon>
        <taxon>Eggerthellales</taxon>
        <taxon>Eggerthellaceae</taxon>
        <taxon>Gordonibacter</taxon>
    </lineage>
</organism>
<dbReference type="Gene3D" id="3.30.310.20">
    <property type="entry name" value="DNA-3-methyladenine glycosylase AlkA, N-terminal domain"/>
    <property type="match status" value="1"/>
</dbReference>
<dbReference type="SMART" id="SM00478">
    <property type="entry name" value="ENDO3c"/>
    <property type="match status" value="1"/>
</dbReference>
<keyword evidence="8" id="KW-0862">Zinc</keyword>
<dbReference type="GO" id="GO:0003700">
    <property type="term" value="F:DNA-binding transcription factor activity"/>
    <property type="evidence" value="ECO:0007669"/>
    <property type="project" value="InterPro"/>
</dbReference>
<dbReference type="SMART" id="SM00342">
    <property type="entry name" value="HTH_ARAC"/>
    <property type="match status" value="1"/>
</dbReference>
<dbReference type="GO" id="GO:0032131">
    <property type="term" value="F:alkylated DNA binding"/>
    <property type="evidence" value="ECO:0007669"/>
    <property type="project" value="TreeGrafter"/>
</dbReference>
<dbReference type="GO" id="GO:0043565">
    <property type="term" value="F:sequence-specific DNA binding"/>
    <property type="evidence" value="ECO:0007669"/>
    <property type="project" value="InterPro"/>
</dbReference>
<dbReference type="CDD" id="cd00056">
    <property type="entry name" value="ENDO3c"/>
    <property type="match status" value="1"/>
</dbReference>
<dbReference type="Gene3D" id="3.40.10.10">
    <property type="entry name" value="DNA Methylphosphotriester Repair Domain"/>
    <property type="match status" value="1"/>
</dbReference>
<dbReference type="InterPro" id="IPR011257">
    <property type="entry name" value="DNA_glycosylase"/>
</dbReference>
<keyword evidence="7" id="KW-0227">DNA damage</keyword>
<evidence type="ECO:0000256" key="12">
    <source>
        <dbReference type="ARBA" id="ARBA00023163"/>
    </source>
</evidence>
<protein>
    <recommendedName>
        <fullName evidence="3">DNA-3-methyladenine glycosylase II</fullName>
        <ecNumber evidence="3">3.2.2.21</ecNumber>
    </recommendedName>
</protein>
<dbReference type="InterPro" id="IPR003265">
    <property type="entry name" value="HhH-GPD_domain"/>
</dbReference>
<dbReference type="SMART" id="SM01009">
    <property type="entry name" value="AlkA_N"/>
    <property type="match status" value="1"/>
</dbReference>
<dbReference type="SUPFAM" id="SSF55945">
    <property type="entry name" value="TATA-box binding protein-like"/>
    <property type="match status" value="1"/>
</dbReference>
<keyword evidence="12" id="KW-0804">Transcription</keyword>
<dbReference type="InterPro" id="IPR010316">
    <property type="entry name" value="AlkA_N"/>
</dbReference>
<dbReference type="InterPro" id="IPR018060">
    <property type="entry name" value="HTH_AraC"/>
</dbReference>
<evidence type="ECO:0000256" key="7">
    <source>
        <dbReference type="ARBA" id="ARBA00022763"/>
    </source>
</evidence>
<feature type="domain" description="HTH araC/xylS-type" evidence="14">
    <location>
        <begin position="102"/>
        <end position="200"/>
    </location>
</feature>
<evidence type="ECO:0000256" key="5">
    <source>
        <dbReference type="ARBA" id="ARBA00022679"/>
    </source>
</evidence>
<dbReference type="Gene3D" id="1.10.340.30">
    <property type="entry name" value="Hypothetical protein, domain 2"/>
    <property type="match status" value="1"/>
</dbReference>
<dbReference type="InterPro" id="IPR051912">
    <property type="entry name" value="Alkylbase_DNA_Glycosylase/TA"/>
</dbReference>
<evidence type="ECO:0000256" key="3">
    <source>
        <dbReference type="ARBA" id="ARBA00012000"/>
    </source>
</evidence>
<keyword evidence="9" id="KW-0805">Transcription regulation</keyword>
<keyword evidence="11" id="KW-0010">Activator</keyword>
<accession>A0A369M8Z3</accession>
<evidence type="ECO:0000313" key="15">
    <source>
        <dbReference type="EMBL" id="RDB66946.1"/>
    </source>
</evidence>
<evidence type="ECO:0000256" key="13">
    <source>
        <dbReference type="ARBA" id="ARBA00023204"/>
    </source>
</evidence>
<dbReference type="GO" id="GO:0043916">
    <property type="term" value="F:DNA-7-methylguanine glycosylase activity"/>
    <property type="evidence" value="ECO:0007669"/>
    <property type="project" value="TreeGrafter"/>
</dbReference>
<dbReference type="EC" id="3.2.2.21" evidence="3"/>
<dbReference type="AlphaFoldDB" id="A0A369M8Z3"/>
<evidence type="ECO:0000256" key="11">
    <source>
        <dbReference type="ARBA" id="ARBA00023159"/>
    </source>
</evidence>
<sequence length="501" mass="55403">MAEAQESTLRQDLNHPESRKRALYAAFASKDARFDGQAFVGVSSTGVYCRPVCHVHMPKYENCTFYETAAEAEAAGYRPCLVCRPELAPGHSIADASANLARRAASLLREGCTSGESLERMAERLGYTDRHLRRAFQREFEVTPVQYLQTCRLLLAKSLLTDSDLPVSQVAAAAGFKSVRRFNDLFKERYRLTPTAVRKSARRRTPSGDRVAFSLSYRPPYRFAELLAFFRARQLEGVEAVDEHAYARVVRMQHGDEEVLGWVRVADDERRGALAVTMSASLLPVTSQVIARVRRQFDVDCDPQAVHEGIASLDDAVPGAAVLGTRVPGCFDPFETAVRAVLGQQVTVVAANRLAARIVERYGKPMDTGIPGLTHAFPTAAEVAALEPIEDALGVLGVIKTRSRTIAEIARLLEAGDLRFDAGAVVAEQMERLLAVKGIGPWSANYLAMRVLNHPDAFMETDAGVKHALPHLEPKERLELAEQWRPWRSYAVLCLWNSLAE</sequence>
<dbReference type="Gene3D" id="1.10.1670.10">
    <property type="entry name" value="Helix-hairpin-Helix base-excision DNA repair enzymes (C-terminal)"/>
    <property type="match status" value="1"/>
</dbReference>
<dbReference type="Pfam" id="PF02805">
    <property type="entry name" value="Ada_Zn_binding"/>
    <property type="match status" value="1"/>
</dbReference>
<dbReference type="SUPFAM" id="SSF48150">
    <property type="entry name" value="DNA-glycosylase"/>
    <property type="match status" value="1"/>
</dbReference>
<evidence type="ECO:0000256" key="10">
    <source>
        <dbReference type="ARBA" id="ARBA00023125"/>
    </source>
</evidence>
<dbReference type="PROSITE" id="PS01124">
    <property type="entry name" value="HTH_ARAC_FAMILY_2"/>
    <property type="match status" value="1"/>
</dbReference>
<comment type="catalytic activity">
    <reaction evidence="1">
        <text>Hydrolysis of alkylated DNA, releasing 3-methyladenine, 3-methylguanine, 7-methylguanine and 7-methyladenine.</text>
        <dbReference type="EC" id="3.2.2.21"/>
    </reaction>
</comment>
<dbReference type="GO" id="GO:0008725">
    <property type="term" value="F:DNA-3-methyladenine glycosylase activity"/>
    <property type="evidence" value="ECO:0007669"/>
    <property type="project" value="TreeGrafter"/>
</dbReference>
<dbReference type="Pfam" id="PF00730">
    <property type="entry name" value="HhH-GPD"/>
    <property type="match status" value="1"/>
</dbReference>
<evidence type="ECO:0000256" key="4">
    <source>
        <dbReference type="ARBA" id="ARBA00022603"/>
    </source>
</evidence>
<dbReference type="PANTHER" id="PTHR43003:SF13">
    <property type="entry name" value="DNA-3-METHYLADENINE GLYCOSYLASE 2"/>
    <property type="match status" value="1"/>
</dbReference>
<dbReference type="SUPFAM" id="SSF57884">
    <property type="entry name" value="Ada DNA repair protein, N-terminal domain (N-Ada 10)"/>
    <property type="match status" value="1"/>
</dbReference>
<dbReference type="Proteomes" id="UP000254000">
    <property type="component" value="Unassembled WGS sequence"/>
</dbReference>
<evidence type="ECO:0000256" key="8">
    <source>
        <dbReference type="ARBA" id="ARBA00022833"/>
    </source>
</evidence>
<evidence type="ECO:0000256" key="9">
    <source>
        <dbReference type="ARBA" id="ARBA00023015"/>
    </source>
</evidence>
<evidence type="ECO:0000256" key="2">
    <source>
        <dbReference type="ARBA" id="ARBA00001947"/>
    </source>
</evidence>
<dbReference type="InterPro" id="IPR018062">
    <property type="entry name" value="HTH_AraC-typ_CS"/>
</dbReference>
<dbReference type="Pfam" id="PF06029">
    <property type="entry name" value="AlkA_N"/>
    <property type="match status" value="1"/>
</dbReference>
<keyword evidence="13" id="KW-0234">DNA repair</keyword>
<comment type="cofactor">
    <cofactor evidence="2">
        <name>Zn(2+)</name>
        <dbReference type="ChEBI" id="CHEBI:29105"/>
    </cofactor>
</comment>
<proteinExistence type="predicted"/>
<dbReference type="InterPro" id="IPR023170">
    <property type="entry name" value="HhH_base_excis_C"/>
</dbReference>
<dbReference type="GeneID" id="78358181"/>
<keyword evidence="5" id="KW-0808">Transferase</keyword>
<keyword evidence="6" id="KW-0479">Metal-binding</keyword>
<name>A0A369M8Z3_9ACTN</name>
<dbReference type="InterPro" id="IPR004026">
    <property type="entry name" value="Ada_DNA_repair_Zn-bd"/>
</dbReference>
<evidence type="ECO:0000313" key="16">
    <source>
        <dbReference type="Proteomes" id="UP000254000"/>
    </source>
</evidence>
<dbReference type="GO" id="GO:0008168">
    <property type="term" value="F:methyltransferase activity"/>
    <property type="evidence" value="ECO:0007669"/>
    <property type="project" value="UniProtKB-KW"/>
</dbReference>
<dbReference type="GO" id="GO:0008270">
    <property type="term" value="F:zinc ion binding"/>
    <property type="evidence" value="ECO:0007669"/>
    <property type="project" value="InterPro"/>
</dbReference>
<reference evidence="15 16" key="1">
    <citation type="journal article" date="2018" name="Elife">
        <title>Discovery and characterization of a prevalent human gut bacterial enzyme sufficient for the inactivation of a family of plant toxins.</title>
        <authorList>
            <person name="Koppel N."/>
            <person name="Bisanz J.E."/>
            <person name="Pandelia M.E."/>
            <person name="Turnbaugh P.J."/>
            <person name="Balskus E.P."/>
        </authorList>
    </citation>
    <scope>NUCLEOTIDE SEQUENCE [LARGE SCALE GENOMIC DNA]</scope>
    <source>
        <strain evidence="15 16">3C</strain>
    </source>
</reference>
<evidence type="ECO:0000256" key="6">
    <source>
        <dbReference type="ARBA" id="ARBA00022723"/>
    </source>
</evidence>
<dbReference type="GO" id="GO:0005737">
    <property type="term" value="C:cytoplasm"/>
    <property type="evidence" value="ECO:0007669"/>
    <property type="project" value="TreeGrafter"/>
</dbReference>
<comment type="caution">
    <text evidence="15">The sequence shown here is derived from an EMBL/GenBank/DDBJ whole genome shotgun (WGS) entry which is preliminary data.</text>
</comment>
<dbReference type="InterPro" id="IPR037046">
    <property type="entry name" value="AlkA_N_sf"/>
</dbReference>